<accession>A0AAD5TNI9</accession>
<dbReference type="GO" id="GO:0000122">
    <property type="term" value="P:negative regulation of transcription by RNA polymerase II"/>
    <property type="evidence" value="ECO:0007669"/>
    <property type="project" value="TreeGrafter"/>
</dbReference>
<organism evidence="2 3">
    <name type="scientific">Geranomyces variabilis</name>
    <dbReference type="NCBI Taxonomy" id="109894"/>
    <lineage>
        <taxon>Eukaryota</taxon>
        <taxon>Fungi</taxon>
        <taxon>Fungi incertae sedis</taxon>
        <taxon>Chytridiomycota</taxon>
        <taxon>Chytridiomycota incertae sedis</taxon>
        <taxon>Chytridiomycetes</taxon>
        <taxon>Spizellomycetales</taxon>
        <taxon>Powellomycetaceae</taxon>
        <taxon>Geranomyces</taxon>
    </lineage>
</organism>
<dbReference type="InterPro" id="IPR043550">
    <property type="entry name" value="EHMT1/EHMT2"/>
</dbReference>
<dbReference type="AlphaFoldDB" id="A0AAD5TNI9"/>
<dbReference type="PROSITE" id="PS50280">
    <property type="entry name" value="SET"/>
    <property type="match status" value="1"/>
</dbReference>
<reference evidence="2" key="1">
    <citation type="submission" date="2020-05" db="EMBL/GenBank/DDBJ databases">
        <title>Phylogenomic resolution of chytrid fungi.</title>
        <authorList>
            <person name="Stajich J.E."/>
            <person name="Amses K."/>
            <person name="Simmons R."/>
            <person name="Seto K."/>
            <person name="Myers J."/>
            <person name="Bonds A."/>
            <person name="Quandt C.A."/>
            <person name="Barry K."/>
            <person name="Liu P."/>
            <person name="Grigoriev I."/>
            <person name="Longcore J.E."/>
            <person name="James T.Y."/>
        </authorList>
    </citation>
    <scope>NUCLEOTIDE SEQUENCE</scope>
    <source>
        <strain evidence="2">JEL0379</strain>
    </source>
</reference>
<dbReference type="GO" id="GO:0005634">
    <property type="term" value="C:nucleus"/>
    <property type="evidence" value="ECO:0007669"/>
    <property type="project" value="TreeGrafter"/>
</dbReference>
<keyword evidence="3" id="KW-1185">Reference proteome</keyword>
<dbReference type="GO" id="GO:0046974">
    <property type="term" value="F:histone H3K9 methyltransferase activity"/>
    <property type="evidence" value="ECO:0007669"/>
    <property type="project" value="TreeGrafter"/>
</dbReference>
<evidence type="ECO:0000313" key="2">
    <source>
        <dbReference type="EMBL" id="KAJ3177177.1"/>
    </source>
</evidence>
<proteinExistence type="predicted"/>
<evidence type="ECO:0000313" key="3">
    <source>
        <dbReference type="Proteomes" id="UP001212152"/>
    </source>
</evidence>
<dbReference type="Gene3D" id="2.170.270.10">
    <property type="entry name" value="SET domain"/>
    <property type="match status" value="1"/>
</dbReference>
<dbReference type="PANTHER" id="PTHR46307:SF4">
    <property type="entry name" value="G9A, ISOFORM B"/>
    <property type="match status" value="1"/>
</dbReference>
<dbReference type="InterPro" id="IPR001214">
    <property type="entry name" value="SET_dom"/>
</dbReference>
<dbReference type="SMART" id="SM00317">
    <property type="entry name" value="SET"/>
    <property type="match status" value="1"/>
</dbReference>
<dbReference type="InterPro" id="IPR046341">
    <property type="entry name" value="SET_dom_sf"/>
</dbReference>
<dbReference type="EMBL" id="JADGJQ010000035">
    <property type="protein sequence ID" value="KAJ3177177.1"/>
    <property type="molecule type" value="Genomic_DNA"/>
</dbReference>
<sequence length="276" mass="30413">MAHISKHSSSSSTPTAAANSPSSFFAPRTYGAIALAFAVGLLAGSHALDNYNNTKTSSTAAASATSAASAVVPPEWKTRKFWPADLEAHFGIHAVPTLLIPETLRPYVDSHDITTDYGYLKNQDLYDNYARVFGPFIDTLPTRAPDERLYVQWTGDVKKFGVFSTIYIPSGTFLAEYSGLLVNHSRSTDYEWSYLSDIPDKDGHTMSLGIDAQVVGNIARFINHDDDPNADSVYVPWRNAWRVLYVSVRDIWPGEEVTVSYGANYWETRNKAAATA</sequence>
<feature type="domain" description="SET" evidence="1">
    <location>
        <begin position="147"/>
        <end position="262"/>
    </location>
</feature>
<dbReference type="GO" id="GO:0000785">
    <property type="term" value="C:chromatin"/>
    <property type="evidence" value="ECO:0007669"/>
    <property type="project" value="TreeGrafter"/>
</dbReference>
<evidence type="ECO:0000259" key="1">
    <source>
        <dbReference type="PROSITE" id="PS50280"/>
    </source>
</evidence>
<protein>
    <recommendedName>
        <fullName evidence="1">SET domain-containing protein</fullName>
    </recommendedName>
</protein>
<comment type="caution">
    <text evidence="2">The sequence shown here is derived from an EMBL/GenBank/DDBJ whole genome shotgun (WGS) entry which is preliminary data.</text>
</comment>
<dbReference type="Pfam" id="PF00856">
    <property type="entry name" value="SET"/>
    <property type="match status" value="1"/>
</dbReference>
<gene>
    <name evidence="2" type="ORF">HDU87_004669</name>
</gene>
<name>A0AAD5TNI9_9FUNG</name>
<dbReference type="SUPFAM" id="SSF82199">
    <property type="entry name" value="SET domain"/>
    <property type="match status" value="1"/>
</dbReference>
<dbReference type="Proteomes" id="UP001212152">
    <property type="component" value="Unassembled WGS sequence"/>
</dbReference>
<dbReference type="PANTHER" id="PTHR46307">
    <property type="entry name" value="G9A, ISOFORM B"/>
    <property type="match status" value="1"/>
</dbReference>